<accession>A0A6A4FII1</accession>
<dbReference type="Gene3D" id="3.30.70.330">
    <property type="match status" value="2"/>
</dbReference>
<proteinExistence type="inferred from homology"/>
<dbReference type="SMART" id="SM00360">
    <property type="entry name" value="RRM"/>
    <property type="match status" value="2"/>
</dbReference>
<feature type="region of interest" description="Disordered" evidence="7">
    <location>
        <begin position="203"/>
        <end position="271"/>
    </location>
</feature>
<evidence type="ECO:0000259" key="8">
    <source>
        <dbReference type="PROSITE" id="PS50102"/>
    </source>
</evidence>
<keyword evidence="5" id="KW-0508">mRNA splicing</keyword>
<dbReference type="GO" id="GO:0000398">
    <property type="term" value="P:mRNA splicing, via spliceosome"/>
    <property type="evidence" value="ECO:0007669"/>
    <property type="project" value="InterPro"/>
</dbReference>
<keyword evidence="2" id="KW-0507">mRNA processing</keyword>
<protein>
    <recommendedName>
        <fullName evidence="8">RRM domain-containing protein</fullName>
    </recommendedName>
</protein>
<name>A0A6A4FII1_9STRA</name>
<dbReference type="Proteomes" id="UP000434957">
    <property type="component" value="Unassembled WGS sequence"/>
</dbReference>
<evidence type="ECO:0000313" key="14">
    <source>
        <dbReference type="Proteomes" id="UP000435112"/>
    </source>
</evidence>
<dbReference type="GO" id="GO:0003723">
    <property type="term" value="F:RNA binding"/>
    <property type="evidence" value="ECO:0007669"/>
    <property type="project" value="UniProtKB-UniRule"/>
</dbReference>
<dbReference type="InterPro" id="IPR000504">
    <property type="entry name" value="RRM_dom"/>
</dbReference>
<dbReference type="InterPro" id="IPR012677">
    <property type="entry name" value="Nucleotide-bd_a/b_plait_sf"/>
</dbReference>
<keyword evidence="3" id="KW-0677">Repeat</keyword>
<keyword evidence="13" id="KW-1185">Reference proteome</keyword>
<dbReference type="EMBL" id="QXFV01000370">
    <property type="protein sequence ID" value="KAE9039610.1"/>
    <property type="molecule type" value="Genomic_DNA"/>
</dbReference>
<gene>
    <name evidence="10" type="ORF">PR001_g7429</name>
    <name evidence="9" type="ORF">PR002_g7741</name>
    <name evidence="11" type="ORF">PR003_g7978</name>
</gene>
<feature type="domain" description="RRM" evidence="8">
    <location>
        <begin position="410"/>
        <end position="494"/>
    </location>
</feature>
<feature type="compositionally biased region" description="Basic and acidic residues" evidence="7">
    <location>
        <begin position="534"/>
        <end position="551"/>
    </location>
</feature>
<feature type="region of interest" description="Disordered" evidence="7">
    <location>
        <begin position="500"/>
        <end position="601"/>
    </location>
</feature>
<keyword evidence="4 6" id="KW-0694">RNA-binding</keyword>
<evidence type="ECO:0000256" key="2">
    <source>
        <dbReference type="ARBA" id="ARBA00022664"/>
    </source>
</evidence>
<evidence type="ECO:0000256" key="1">
    <source>
        <dbReference type="ARBA" id="ARBA00007747"/>
    </source>
</evidence>
<dbReference type="SUPFAM" id="SSF54928">
    <property type="entry name" value="RNA-binding domain, RBD"/>
    <property type="match status" value="2"/>
</dbReference>
<dbReference type="GO" id="GO:0005684">
    <property type="term" value="C:U2-type spliceosomal complex"/>
    <property type="evidence" value="ECO:0007669"/>
    <property type="project" value="TreeGrafter"/>
</dbReference>
<dbReference type="AlphaFoldDB" id="A0A6A4FII1"/>
<dbReference type="FunFam" id="3.30.70.330:FF:000329">
    <property type="entry name" value="splicing factor U2AF-associated protein 2"/>
    <property type="match status" value="1"/>
</dbReference>
<dbReference type="PANTHER" id="PTHR15608">
    <property type="entry name" value="SPLICING FACTOR U2AF-ASSOCIATED PROTEIN 2"/>
    <property type="match status" value="1"/>
</dbReference>
<dbReference type="PROSITE" id="PS50102">
    <property type="entry name" value="RRM"/>
    <property type="match status" value="2"/>
</dbReference>
<dbReference type="Proteomes" id="UP000429607">
    <property type="component" value="Unassembled WGS sequence"/>
</dbReference>
<comment type="similarity">
    <text evidence="1">Belongs to the HTATSF1 family.</text>
</comment>
<dbReference type="CDD" id="cd12281">
    <property type="entry name" value="RRM1_TatSF1_like"/>
    <property type="match status" value="1"/>
</dbReference>
<dbReference type="Pfam" id="PF00076">
    <property type="entry name" value="RRM_1"/>
    <property type="match status" value="1"/>
</dbReference>
<feature type="compositionally biased region" description="Acidic residues" evidence="7">
    <location>
        <begin position="590"/>
        <end position="601"/>
    </location>
</feature>
<dbReference type="InterPro" id="IPR034392">
    <property type="entry name" value="TatSF1-like_RRM1"/>
</dbReference>
<dbReference type="PANTHER" id="PTHR15608:SF0">
    <property type="entry name" value="HIV TAT-SPECIFIC FACTOR 1"/>
    <property type="match status" value="1"/>
</dbReference>
<dbReference type="EMBL" id="QXFU01000377">
    <property type="protein sequence ID" value="KAE9035138.1"/>
    <property type="molecule type" value="Genomic_DNA"/>
</dbReference>
<dbReference type="Pfam" id="PF14237">
    <property type="entry name" value="GYF_2"/>
    <property type="match status" value="2"/>
</dbReference>
<evidence type="ECO:0000313" key="13">
    <source>
        <dbReference type="Proteomes" id="UP000434957"/>
    </source>
</evidence>
<evidence type="ECO:0000256" key="4">
    <source>
        <dbReference type="ARBA" id="ARBA00022884"/>
    </source>
</evidence>
<evidence type="ECO:0000313" key="11">
    <source>
        <dbReference type="EMBL" id="KAE9345377.1"/>
    </source>
</evidence>
<dbReference type="FunFam" id="3.30.70.330:FF:000105">
    <property type="entry name" value="HIV Tat-specific factor 1 homolog"/>
    <property type="match status" value="1"/>
</dbReference>
<evidence type="ECO:0000256" key="7">
    <source>
        <dbReference type="SAM" id="MobiDB-lite"/>
    </source>
</evidence>
<evidence type="ECO:0000313" key="12">
    <source>
        <dbReference type="Proteomes" id="UP000429607"/>
    </source>
</evidence>
<dbReference type="Proteomes" id="UP000435112">
    <property type="component" value="Unassembled WGS sequence"/>
</dbReference>
<feature type="domain" description="RRM" evidence="8">
    <location>
        <begin position="279"/>
        <end position="366"/>
    </location>
</feature>
<sequence>MSTPDAERWLYLDAATGQQKGPVASPILKRLLRKGIVKPQQLAWTQRLSEWTALASVEPFAAYCRVWASAWFYMAENATDPSQSAVRTGPVTTQQLVALFVDGEVDGMTLVWSQELDGWKPIGEVPSLKEFLQEANDDMDRETELQEQATEVPVEHQVFEKEATEALVAEDGKKYVFDAESKTYVTPEDKIEEELASLQEAAMAGDDKKEEANPPIGKANSTKSENGGESARKDEVPSAASMATETKPADQTEADADANKRKKKKKKKSDKWKKSKVNTWVYVNGLPLDITVQEVHDHFAKCGVIQSDIVTGEPRIKVYQDKESGGLNGDCSVCYMKEASVELAVQLLDKSQIRPEWPIDVSPAQFKQKGQDFVKRKKPKIDTRAKIKMFEKAKALSWNEGEVSEPAGLRIVVIKHMFTPEEIEDEEYEKELQDDIQDECSKIGEVSKITLFAKHVDGVVVIKFASSGSAARCVEVMNGRFFAGRKLECGFWDGTNYTHRESKTEEKERTEQFQEWLEEGSSSSESEAEEEEKKDDHSAQDSKGEEVHAGRELPPLGEDTDDSDAENNGDEDINPLVSGDEVHAGRVLPDLDDLDDEGGDK</sequence>
<dbReference type="InterPro" id="IPR034393">
    <property type="entry name" value="TatSF1-like"/>
</dbReference>
<feature type="compositionally biased region" description="Basic and acidic residues" evidence="7">
    <location>
        <begin position="500"/>
        <end position="512"/>
    </location>
</feature>
<dbReference type="CDD" id="cd12285">
    <property type="entry name" value="RRM3_RBM39_like"/>
    <property type="match status" value="1"/>
</dbReference>
<evidence type="ECO:0000256" key="6">
    <source>
        <dbReference type="PROSITE-ProRule" id="PRU00176"/>
    </source>
</evidence>
<evidence type="ECO:0000256" key="3">
    <source>
        <dbReference type="ARBA" id="ARBA00022737"/>
    </source>
</evidence>
<feature type="compositionally biased region" description="Basic residues" evidence="7">
    <location>
        <begin position="260"/>
        <end position="271"/>
    </location>
</feature>
<evidence type="ECO:0000313" key="9">
    <source>
        <dbReference type="EMBL" id="KAE9035138.1"/>
    </source>
</evidence>
<dbReference type="OrthoDB" id="10258585at2759"/>
<comment type="caution">
    <text evidence="11">The sequence shown here is derived from an EMBL/GenBank/DDBJ whole genome shotgun (WGS) entry which is preliminary data.</text>
</comment>
<dbReference type="InterPro" id="IPR025640">
    <property type="entry name" value="GYF_2"/>
</dbReference>
<organism evidence="11 13">
    <name type="scientific">Phytophthora rubi</name>
    <dbReference type="NCBI Taxonomy" id="129364"/>
    <lineage>
        <taxon>Eukaryota</taxon>
        <taxon>Sar</taxon>
        <taxon>Stramenopiles</taxon>
        <taxon>Oomycota</taxon>
        <taxon>Peronosporomycetes</taxon>
        <taxon>Peronosporales</taxon>
        <taxon>Peronosporaceae</taxon>
        <taxon>Phytophthora</taxon>
    </lineage>
</organism>
<dbReference type="GO" id="GO:0005686">
    <property type="term" value="C:U2 snRNP"/>
    <property type="evidence" value="ECO:0007669"/>
    <property type="project" value="TreeGrafter"/>
</dbReference>
<evidence type="ECO:0000313" key="10">
    <source>
        <dbReference type="EMBL" id="KAE9039610.1"/>
    </source>
</evidence>
<dbReference type="InterPro" id="IPR035979">
    <property type="entry name" value="RBD_domain_sf"/>
</dbReference>
<evidence type="ECO:0000256" key="5">
    <source>
        <dbReference type="ARBA" id="ARBA00023187"/>
    </source>
</evidence>
<dbReference type="EMBL" id="QXFT01000387">
    <property type="protein sequence ID" value="KAE9345377.1"/>
    <property type="molecule type" value="Genomic_DNA"/>
</dbReference>
<reference evidence="11 13" key="1">
    <citation type="submission" date="2018-08" db="EMBL/GenBank/DDBJ databases">
        <title>Genomic investigation of the strawberry pathogen Phytophthora fragariae indicates pathogenicity is determined by transcriptional variation in three key races.</title>
        <authorList>
            <person name="Adams T.M."/>
            <person name="Armitage A.D."/>
            <person name="Sobczyk M.K."/>
            <person name="Bates H.J."/>
            <person name="Dunwell J.M."/>
            <person name="Nellist C.F."/>
            <person name="Harrison R.J."/>
        </authorList>
    </citation>
    <scope>NUCLEOTIDE SEQUENCE [LARGE SCALE GENOMIC DNA]</scope>
    <source>
        <strain evidence="10 12">SCRP249</strain>
        <strain evidence="9 14">SCRP324</strain>
        <strain evidence="11 13">SCRP333</strain>
    </source>
</reference>
<feature type="compositionally biased region" description="Acidic residues" evidence="7">
    <location>
        <begin position="558"/>
        <end position="573"/>
    </location>
</feature>